<evidence type="ECO:0000313" key="1">
    <source>
        <dbReference type="EMBL" id="MSS63684.1"/>
    </source>
</evidence>
<protein>
    <submittedName>
        <fullName evidence="1">Uncharacterized protein</fullName>
    </submittedName>
</protein>
<reference evidence="1 2" key="1">
    <citation type="submission" date="2019-08" db="EMBL/GenBank/DDBJ databases">
        <title>In-depth cultivation of the pig gut microbiome towards novel bacterial diversity and tailored functional studies.</title>
        <authorList>
            <person name="Wylensek D."/>
            <person name="Hitch T.C.A."/>
            <person name="Clavel T."/>
        </authorList>
    </citation>
    <scope>NUCLEOTIDE SEQUENCE [LARGE SCALE GENOMIC DNA]</scope>
    <source>
        <strain evidence="1 2">WCA-693-APC-MOT-I</strain>
    </source>
</reference>
<proteinExistence type="predicted"/>
<sequence>MAADRQTPCLYYVCAGLCKKGRKADHAHYCQHCDKYKPRCRMRYKNQKKERLEKIRRNEKYE</sequence>
<accession>A0A6L5XYD0</accession>
<dbReference type="EMBL" id="VUMT01000009">
    <property type="protein sequence ID" value="MSS63684.1"/>
    <property type="molecule type" value="Genomic_DNA"/>
</dbReference>
<name>A0A6L5XYD0_9FIRM</name>
<dbReference type="RefSeq" id="WP_154519095.1">
    <property type="nucleotide sequence ID" value="NZ_VUMT01000009.1"/>
</dbReference>
<organism evidence="1 2">
    <name type="scientific">Velocimicrobium porci</name>
    <dbReference type="NCBI Taxonomy" id="2606634"/>
    <lineage>
        <taxon>Bacteria</taxon>
        <taxon>Bacillati</taxon>
        <taxon>Bacillota</taxon>
        <taxon>Clostridia</taxon>
        <taxon>Lachnospirales</taxon>
        <taxon>Lachnospiraceae</taxon>
        <taxon>Velocimicrobium</taxon>
    </lineage>
</organism>
<comment type="caution">
    <text evidence="1">The sequence shown here is derived from an EMBL/GenBank/DDBJ whole genome shotgun (WGS) entry which is preliminary data.</text>
</comment>
<gene>
    <name evidence="1" type="ORF">FYJ58_07310</name>
</gene>
<evidence type="ECO:0000313" key="2">
    <source>
        <dbReference type="Proteomes" id="UP000482209"/>
    </source>
</evidence>
<dbReference type="AlphaFoldDB" id="A0A6L5XYD0"/>
<keyword evidence="2" id="KW-1185">Reference proteome</keyword>
<dbReference type="Proteomes" id="UP000482209">
    <property type="component" value="Unassembled WGS sequence"/>
</dbReference>